<organism evidence="15">
    <name type="scientific">Castor canadensis</name>
    <name type="common">American beaver</name>
    <dbReference type="NCBI Taxonomy" id="51338"/>
    <lineage>
        <taxon>Eukaryota</taxon>
        <taxon>Metazoa</taxon>
        <taxon>Chordata</taxon>
        <taxon>Craniata</taxon>
        <taxon>Vertebrata</taxon>
        <taxon>Euteleostomi</taxon>
        <taxon>Mammalia</taxon>
        <taxon>Eutheria</taxon>
        <taxon>Euarchontoglires</taxon>
        <taxon>Glires</taxon>
        <taxon>Rodentia</taxon>
        <taxon>Castorimorpha</taxon>
        <taxon>Castoridae</taxon>
        <taxon>Castor</taxon>
    </lineage>
</organism>
<evidence type="ECO:0000256" key="12">
    <source>
        <dbReference type="PROSITE-ProRule" id="PRU00124"/>
    </source>
</evidence>
<dbReference type="GO" id="GO:0006898">
    <property type="term" value="P:receptor-mediated endocytosis"/>
    <property type="evidence" value="ECO:0007669"/>
    <property type="project" value="TreeGrafter"/>
</dbReference>
<dbReference type="SUPFAM" id="SSF63825">
    <property type="entry name" value="YWTD domain"/>
    <property type="match status" value="1"/>
</dbReference>
<dbReference type="SUPFAM" id="SSF57424">
    <property type="entry name" value="LDL receptor-like module"/>
    <property type="match status" value="2"/>
</dbReference>
<feature type="disulfide bond" evidence="12">
    <location>
        <begin position="50"/>
        <end position="68"/>
    </location>
</feature>
<dbReference type="InterPro" id="IPR018097">
    <property type="entry name" value="EGF_Ca-bd_CS"/>
</dbReference>
<reference evidence="15" key="1">
    <citation type="submission" date="2023-09" db="UniProtKB">
        <authorList>
            <consortium name="Ensembl"/>
        </authorList>
    </citation>
    <scope>IDENTIFICATION</scope>
</reference>
<dbReference type="InterPro" id="IPR000742">
    <property type="entry name" value="EGF"/>
</dbReference>
<dbReference type="InterPro" id="IPR036055">
    <property type="entry name" value="LDL_receptor-like_sf"/>
</dbReference>
<dbReference type="Ensembl" id="ENSCCNT00000029006.1">
    <property type="protein sequence ID" value="ENSCCNP00000022656.1"/>
    <property type="gene ID" value="ENSCCNG00000022270.1"/>
</dbReference>
<keyword evidence="5" id="KW-0732">Signal</keyword>
<dbReference type="GO" id="GO:0042562">
    <property type="term" value="F:hormone binding"/>
    <property type="evidence" value="ECO:0007669"/>
    <property type="project" value="TreeGrafter"/>
</dbReference>
<dbReference type="SMART" id="SM00135">
    <property type="entry name" value="LY"/>
    <property type="match status" value="3"/>
</dbReference>
<keyword evidence="9 12" id="KW-1015">Disulfide bond</keyword>
<dbReference type="InterPro" id="IPR023415">
    <property type="entry name" value="LDLR_class-A_CS"/>
</dbReference>
<keyword evidence="4" id="KW-0812">Transmembrane</keyword>
<keyword evidence="8" id="KW-0472">Membrane</keyword>
<dbReference type="InterPro" id="IPR000033">
    <property type="entry name" value="LDLR_classB_rpt"/>
</dbReference>
<feature type="domain" description="EGF-like" evidence="14">
    <location>
        <begin position="183"/>
        <end position="198"/>
    </location>
</feature>
<dbReference type="FunFam" id="4.10.400.10:FF:000011">
    <property type="entry name" value="Low-density lipoprotein receptor-related protein 1"/>
    <property type="match status" value="1"/>
</dbReference>
<evidence type="ECO:0000256" key="5">
    <source>
        <dbReference type="ARBA" id="ARBA00022729"/>
    </source>
</evidence>
<dbReference type="SUPFAM" id="SSF57196">
    <property type="entry name" value="EGF/Laminin"/>
    <property type="match status" value="2"/>
</dbReference>
<dbReference type="PROSITE" id="PS51120">
    <property type="entry name" value="LDLRB"/>
    <property type="match status" value="2"/>
</dbReference>
<dbReference type="InterPro" id="IPR049883">
    <property type="entry name" value="NOTCH1_EGF-like"/>
</dbReference>
<feature type="disulfide bond" evidence="12">
    <location>
        <begin position="62"/>
        <end position="77"/>
    </location>
</feature>
<keyword evidence="6" id="KW-0677">Repeat</keyword>
<comment type="subcellular location">
    <subcellularLocation>
        <location evidence="1">Membrane</location>
        <topology evidence="1">Single-pass membrane protein</topology>
    </subcellularLocation>
</comment>
<evidence type="ECO:0000256" key="6">
    <source>
        <dbReference type="ARBA" id="ARBA00022737"/>
    </source>
</evidence>
<evidence type="ECO:0000256" key="11">
    <source>
        <dbReference type="ARBA" id="ARBA00023180"/>
    </source>
</evidence>
<dbReference type="Pfam" id="PF07645">
    <property type="entry name" value="EGF_CA"/>
    <property type="match status" value="1"/>
</dbReference>
<dbReference type="PROSITE" id="PS01186">
    <property type="entry name" value="EGF_2"/>
    <property type="match status" value="1"/>
</dbReference>
<dbReference type="CDD" id="cd00112">
    <property type="entry name" value="LDLa"/>
    <property type="match status" value="2"/>
</dbReference>
<evidence type="ECO:0000256" key="7">
    <source>
        <dbReference type="ARBA" id="ARBA00022989"/>
    </source>
</evidence>
<dbReference type="FunFam" id="2.10.25.10:FF:000037">
    <property type="entry name" value="Signal peptide, CUB domain and EGF-like domain-containing 2"/>
    <property type="match status" value="1"/>
</dbReference>
<keyword evidence="3" id="KW-0254">Endocytosis</keyword>
<dbReference type="GO" id="GO:0005509">
    <property type="term" value="F:calcium ion binding"/>
    <property type="evidence" value="ECO:0007669"/>
    <property type="project" value="InterPro"/>
</dbReference>
<evidence type="ECO:0000256" key="9">
    <source>
        <dbReference type="ARBA" id="ARBA00023157"/>
    </source>
</evidence>
<dbReference type="Gene3D" id="2.120.10.30">
    <property type="entry name" value="TolB, C-terminal domain"/>
    <property type="match status" value="1"/>
</dbReference>
<evidence type="ECO:0000259" key="14">
    <source>
        <dbReference type="PROSITE" id="PS01186"/>
    </source>
</evidence>
<dbReference type="PANTHER" id="PTHR22722:SF11">
    <property type="entry name" value="LOW-DENSITY LIPOPROTEIN RECEPTOR-RELATED PROTEIN 2"/>
    <property type="match status" value="1"/>
</dbReference>
<evidence type="ECO:0000313" key="15">
    <source>
        <dbReference type="Ensembl" id="ENSCCNP00000022656.1"/>
    </source>
</evidence>
<dbReference type="GO" id="GO:0043235">
    <property type="term" value="C:receptor complex"/>
    <property type="evidence" value="ECO:0007669"/>
    <property type="project" value="TreeGrafter"/>
</dbReference>
<evidence type="ECO:0000256" key="3">
    <source>
        <dbReference type="ARBA" id="ARBA00022583"/>
    </source>
</evidence>
<dbReference type="PROSITE" id="PS01209">
    <property type="entry name" value="LDLRA_1"/>
    <property type="match status" value="2"/>
</dbReference>
<keyword evidence="10" id="KW-0675">Receptor</keyword>
<dbReference type="SMART" id="SM00192">
    <property type="entry name" value="LDLa"/>
    <property type="match status" value="2"/>
</dbReference>
<dbReference type="PANTHER" id="PTHR22722">
    <property type="entry name" value="LOW-DENSITY LIPOPROTEIN RECEPTOR-RELATED PROTEIN 2-RELATED"/>
    <property type="match status" value="1"/>
</dbReference>
<dbReference type="PROSITE" id="PS00010">
    <property type="entry name" value="ASX_HYDROXYL"/>
    <property type="match status" value="1"/>
</dbReference>
<proteinExistence type="predicted"/>
<dbReference type="CDD" id="cd00054">
    <property type="entry name" value="EGF_CA"/>
    <property type="match status" value="1"/>
</dbReference>
<dbReference type="PRINTS" id="PR00261">
    <property type="entry name" value="LDLRECEPTOR"/>
</dbReference>
<dbReference type="InterPro" id="IPR000152">
    <property type="entry name" value="EGF-type_Asp/Asn_hydroxyl_site"/>
</dbReference>
<evidence type="ECO:0000256" key="4">
    <source>
        <dbReference type="ARBA" id="ARBA00022692"/>
    </source>
</evidence>
<evidence type="ECO:0000256" key="8">
    <source>
        <dbReference type="ARBA" id="ARBA00023136"/>
    </source>
</evidence>
<feature type="disulfide bond" evidence="12">
    <location>
        <begin position="43"/>
        <end position="55"/>
    </location>
</feature>
<keyword evidence="7" id="KW-1133">Transmembrane helix</keyword>
<dbReference type="PROSITE" id="PS01187">
    <property type="entry name" value="EGF_CA"/>
    <property type="match status" value="1"/>
</dbReference>
<dbReference type="Gene3D" id="4.10.400.10">
    <property type="entry name" value="Low-density Lipoprotein Receptor"/>
    <property type="match status" value="2"/>
</dbReference>
<protein>
    <recommendedName>
        <fullName evidence="14">EGF-like domain-containing protein</fullName>
    </recommendedName>
</protein>
<dbReference type="InterPro" id="IPR001881">
    <property type="entry name" value="EGF-like_Ca-bd_dom"/>
</dbReference>
<dbReference type="SMART" id="SM00179">
    <property type="entry name" value="EGF_CA"/>
    <property type="match status" value="2"/>
</dbReference>
<dbReference type="PROSITE" id="PS50068">
    <property type="entry name" value="LDLRA_2"/>
    <property type="match status" value="2"/>
</dbReference>
<evidence type="ECO:0000256" key="2">
    <source>
        <dbReference type="ARBA" id="ARBA00022536"/>
    </source>
</evidence>
<evidence type="ECO:0000256" key="10">
    <source>
        <dbReference type="ARBA" id="ARBA00023170"/>
    </source>
</evidence>
<dbReference type="Pfam" id="PF00058">
    <property type="entry name" value="Ldl_recept_b"/>
    <property type="match status" value="2"/>
</dbReference>
<keyword evidence="2" id="KW-0245">EGF-like domain</keyword>
<feature type="repeat" description="LDL-receptor class B" evidence="13">
    <location>
        <begin position="326"/>
        <end position="369"/>
    </location>
</feature>
<dbReference type="Gene3D" id="2.10.25.10">
    <property type="entry name" value="Laminin"/>
    <property type="match status" value="2"/>
</dbReference>
<dbReference type="SMART" id="SM00181">
    <property type="entry name" value="EGF"/>
    <property type="match status" value="2"/>
</dbReference>
<dbReference type="InterPro" id="IPR051221">
    <property type="entry name" value="LDLR-related"/>
</dbReference>
<evidence type="ECO:0000256" key="13">
    <source>
        <dbReference type="PROSITE-ProRule" id="PRU00461"/>
    </source>
</evidence>
<accession>A0A8C0X7Y1</accession>
<feature type="repeat" description="LDL-receptor class B" evidence="13">
    <location>
        <begin position="281"/>
        <end position="323"/>
    </location>
</feature>
<dbReference type="FunFam" id="2.10.25.10:FF:000240">
    <property type="entry name" value="Vitamin K-dependent protein S"/>
    <property type="match status" value="1"/>
</dbReference>
<dbReference type="AlphaFoldDB" id="A0A8C0X7Y1"/>
<name>A0A8C0X7Y1_CASCN</name>
<dbReference type="InterPro" id="IPR011042">
    <property type="entry name" value="6-blade_b-propeller_TolB-like"/>
</dbReference>
<dbReference type="Pfam" id="PF14670">
    <property type="entry name" value="FXa_inhibition"/>
    <property type="match status" value="1"/>
</dbReference>
<dbReference type="GO" id="GO:0016324">
    <property type="term" value="C:apical plasma membrane"/>
    <property type="evidence" value="ECO:0007669"/>
    <property type="project" value="TreeGrafter"/>
</dbReference>
<keyword evidence="11" id="KW-0325">Glycoprotein</keyword>
<dbReference type="FunFam" id="2.120.10.30:FF:000241">
    <property type="entry name" value="Low-density lipoprotein receptor-related protein 6"/>
    <property type="match status" value="1"/>
</dbReference>
<dbReference type="Pfam" id="PF00057">
    <property type="entry name" value="Ldl_recept_a"/>
    <property type="match status" value="1"/>
</dbReference>
<dbReference type="InterPro" id="IPR002172">
    <property type="entry name" value="LDrepeatLR_classA_rpt"/>
</dbReference>
<evidence type="ECO:0000256" key="1">
    <source>
        <dbReference type="ARBA" id="ARBA00004167"/>
    </source>
</evidence>
<dbReference type="FunFam" id="4.10.400.10:FF:000147">
    <property type="entry name" value="Low-density lipoprotein receptor-related protein 2"/>
    <property type="match status" value="1"/>
</dbReference>
<sequence length="426" mass="47688">EFTPSIILLYPSPHFYLWKLKPNSGNRLILLCFWMTIETSQTCGPSQFHCPDHRCIDPSYVCDGDKDCADGSDEKDCPTQPFRCPSRQWQCPGHSICVNLSALCDGVFDCPNGTDESPLCSNCSIFNGGCTHRCIQGPFGATCVCPLGYQLANDSKTCEDINECDIPGFCSQHCYNMRGSFRCSCDQGYMLEADGRTCKVTASEGLLLLVANQNKIVADNVTSQVHNIYSLVQDGSYIVALDFDSVSGRIFWSDLRQGKTWSVHDSGMSVTETVAVDWIGRNVYWTDYILETIEVSKIDGSHRTVLISDNVTNPRGLALDPRMNEHLMFWSDWGHHPRIERASMDGTLRTVIVQDKIYWPCGLTIDYPNRLLYFVDAYLDYIDFCDYNGQHRSLLGLLLFILPSNPIVSDDTGTLCLGTLGNHSKC</sequence>
<comment type="caution">
    <text evidence="12">Lacks conserved residue(s) required for the propagation of feature annotation.</text>
</comment>